<name>A0ABP1AW69_9BRYO</name>
<keyword evidence="3" id="KW-1185">Reference proteome</keyword>
<protein>
    <submittedName>
        <fullName evidence="2">Uncharacterized protein</fullName>
    </submittedName>
</protein>
<evidence type="ECO:0000313" key="2">
    <source>
        <dbReference type="EMBL" id="CAK9866781.1"/>
    </source>
</evidence>
<gene>
    <name evidence="2" type="ORF">CSSPJE1EN2_LOCUS9776</name>
</gene>
<feature type="compositionally biased region" description="Basic and acidic residues" evidence="1">
    <location>
        <begin position="176"/>
        <end position="185"/>
    </location>
</feature>
<reference evidence="2" key="1">
    <citation type="submission" date="2024-03" db="EMBL/GenBank/DDBJ databases">
        <authorList>
            <consortium name="ELIXIR-Norway"/>
            <consortium name="Elixir Norway"/>
        </authorList>
    </citation>
    <scope>NUCLEOTIDE SEQUENCE</scope>
</reference>
<dbReference type="Proteomes" id="UP001497522">
    <property type="component" value="Chromosome 16"/>
</dbReference>
<dbReference type="EMBL" id="OZ023717">
    <property type="protein sequence ID" value="CAK9866781.1"/>
    <property type="molecule type" value="Genomic_DNA"/>
</dbReference>
<sequence>MVKMKIHSELEDAQISKLNECFLVADRIQKARRSSRQGFGKCKSKPNPNGGDVRPSVPSNSGISLFDNDPLSLVIPPVQSFLKAPLMLSFFLSGTSLGKEEKKGIRASEAPAAPRNPERCQTPIQIAQRSSERSDGGAFEGSPQRSPPEITIADTPDQATSGVDETTSRPPPPQKNLKEESEHSRNGPPYKPNSERALGQRIRKNLSSRGGIQGPSPVDYSIELEANFPKEMVIEMQVNVAKKA</sequence>
<feature type="region of interest" description="Disordered" evidence="1">
    <location>
        <begin position="34"/>
        <end position="61"/>
    </location>
</feature>
<evidence type="ECO:0000256" key="1">
    <source>
        <dbReference type="SAM" id="MobiDB-lite"/>
    </source>
</evidence>
<organism evidence="2 3">
    <name type="scientific">Sphagnum jensenii</name>
    <dbReference type="NCBI Taxonomy" id="128206"/>
    <lineage>
        <taxon>Eukaryota</taxon>
        <taxon>Viridiplantae</taxon>
        <taxon>Streptophyta</taxon>
        <taxon>Embryophyta</taxon>
        <taxon>Bryophyta</taxon>
        <taxon>Sphagnophytina</taxon>
        <taxon>Sphagnopsida</taxon>
        <taxon>Sphagnales</taxon>
        <taxon>Sphagnaceae</taxon>
        <taxon>Sphagnum</taxon>
    </lineage>
</organism>
<proteinExistence type="predicted"/>
<evidence type="ECO:0000313" key="3">
    <source>
        <dbReference type="Proteomes" id="UP001497522"/>
    </source>
</evidence>
<accession>A0ABP1AW69</accession>
<feature type="region of interest" description="Disordered" evidence="1">
    <location>
        <begin position="99"/>
        <end position="217"/>
    </location>
</feature>